<accession>A0ABT0NVJ5</accession>
<evidence type="ECO:0000313" key="2">
    <source>
        <dbReference type="Proteomes" id="UP001202052"/>
    </source>
</evidence>
<protein>
    <recommendedName>
        <fullName evidence="3">Nuclear transport factor 2 family protein</fullName>
    </recommendedName>
</protein>
<name>A0ABT0NVJ5_9ACTN</name>
<dbReference type="EMBL" id="JAMCCK010000027">
    <property type="protein sequence ID" value="MCL3995490.1"/>
    <property type="molecule type" value="Genomic_DNA"/>
</dbReference>
<dbReference type="Proteomes" id="UP001202052">
    <property type="component" value="Unassembled WGS sequence"/>
</dbReference>
<reference evidence="1 2" key="1">
    <citation type="submission" date="2022-05" db="EMBL/GenBank/DDBJ databases">
        <title>Genome Resource of Streptomyces lavenduligriseus GA1-1, a Strain with Broad-Spectrum Antifungal Activity against Phytopathogenic Fungi.</title>
        <authorList>
            <person name="Qi D."/>
        </authorList>
    </citation>
    <scope>NUCLEOTIDE SEQUENCE [LARGE SCALE GENOMIC DNA]</scope>
    <source>
        <strain evidence="1 2">GA1-1</strain>
    </source>
</reference>
<dbReference type="InterPro" id="IPR032710">
    <property type="entry name" value="NTF2-like_dom_sf"/>
</dbReference>
<keyword evidence="2" id="KW-1185">Reference proteome</keyword>
<comment type="caution">
    <text evidence="1">The sequence shown here is derived from an EMBL/GenBank/DDBJ whole genome shotgun (WGS) entry which is preliminary data.</text>
</comment>
<sequence length="128" mass="14102">MTRATTTTTRATVRAYHRARFRGDIPAAARTLAEPFRFQSPLLSSDSAHDHLSGLDAFLDIVTGVDLISELYGETEATLVYDVHTSIPAIGTQRTAEYFHLTQGRIDTIRLIFDATPRHAVMQAATPS</sequence>
<dbReference type="Gene3D" id="3.10.450.50">
    <property type="match status" value="1"/>
</dbReference>
<evidence type="ECO:0000313" key="1">
    <source>
        <dbReference type="EMBL" id="MCL3995490.1"/>
    </source>
</evidence>
<dbReference type="SUPFAM" id="SSF54427">
    <property type="entry name" value="NTF2-like"/>
    <property type="match status" value="1"/>
</dbReference>
<dbReference type="RefSeq" id="WP_249461526.1">
    <property type="nucleotide sequence ID" value="NZ_JAMCCK010000027.1"/>
</dbReference>
<gene>
    <name evidence="1" type="ORF">M4438_18570</name>
</gene>
<proteinExistence type="predicted"/>
<evidence type="ECO:0008006" key="3">
    <source>
        <dbReference type="Google" id="ProtNLM"/>
    </source>
</evidence>
<organism evidence="1 2">
    <name type="scientific">Streptomyces lavenduligriseus</name>
    <dbReference type="NCBI Taxonomy" id="67315"/>
    <lineage>
        <taxon>Bacteria</taxon>
        <taxon>Bacillati</taxon>
        <taxon>Actinomycetota</taxon>
        <taxon>Actinomycetes</taxon>
        <taxon>Kitasatosporales</taxon>
        <taxon>Streptomycetaceae</taxon>
        <taxon>Streptomyces</taxon>
    </lineage>
</organism>